<dbReference type="Pfam" id="PF03473">
    <property type="entry name" value="MOSC"/>
    <property type="match status" value="1"/>
</dbReference>
<dbReference type="PANTHER" id="PTHR36930">
    <property type="entry name" value="METAL-SULFUR CLUSTER BIOSYNTHESIS PROTEINS YUAD-RELATED"/>
    <property type="match status" value="1"/>
</dbReference>
<accession>A0A1J5EC75</accession>
<reference evidence="2 3" key="1">
    <citation type="journal article" date="2016" name="Environ. Microbiol.">
        <title>Genomic resolution of a cold subsurface aquifer community provides metabolic insights for novel microbes adapted to high CO concentrations.</title>
        <authorList>
            <person name="Probst A.J."/>
            <person name="Castelle C.J."/>
            <person name="Singh A."/>
            <person name="Brown C.T."/>
            <person name="Anantharaman K."/>
            <person name="Sharon I."/>
            <person name="Hug L.A."/>
            <person name="Burstein D."/>
            <person name="Emerson J.B."/>
            <person name="Thomas B.C."/>
            <person name="Banfield J.F."/>
        </authorList>
    </citation>
    <scope>NUCLEOTIDE SEQUENCE [LARGE SCALE GENOMIC DNA]</scope>
    <source>
        <strain evidence="2">CG2_30_40_21</strain>
    </source>
</reference>
<sequence length="168" mass="18123">MIGSVVSVNISKNKGERKKPVNQVWELVEGCGLKTDGHANLIPHAQNENSHRQVSLLAEESIEKMRQVGLDVKAGDFAENITTSGISLLSLKVGDQLKIGNEVLLKISQIGKVCHNRCAIYYQAGDCVMPKEGIFAEVIRGGKIMVGDVVCALGANYIDHTPGINCPQ</sequence>
<dbReference type="InterPro" id="IPR052716">
    <property type="entry name" value="MOSC_domain"/>
</dbReference>
<dbReference type="PROSITE" id="PS51340">
    <property type="entry name" value="MOSC"/>
    <property type="match status" value="1"/>
</dbReference>
<dbReference type="GO" id="GO:0030151">
    <property type="term" value="F:molybdenum ion binding"/>
    <property type="evidence" value="ECO:0007669"/>
    <property type="project" value="InterPro"/>
</dbReference>
<dbReference type="GO" id="GO:0003824">
    <property type="term" value="F:catalytic activity"/>
    <property type="evidence" value="ECO:0007669"/>
    <property type="project" value="InterPro"/>
</dbReference>
<gene>
    <name evidence="2" type="ORF">AUJ95_01745</name>
</gene>
<comment type="caution">
    <text evidence="2">The sequence shown here is derived from an EMBL/GenBank/DDBJ whole genome shotgun (WGS) entry which is preliminary data.</text>
</comment>
<organism evidence="2 3">
    <name type="scientific">Candidatus Desantisbacteria bacterium CG2_30_40_21</name>
    <dbReference type="NCBI Taxonomy" id="1817895"/>
    <lineage>
        <taxon>Bacteria</taxon>
        <taxon>Candidatus Desantisiibacteriota</taxon>
    </lineage>
</organism>
<dbReference type="InterPro" id="IPR011037">
    <property type="entry name" value="Pyrv_Knase-like_insert_dom_sf"/>
</dbReference>
<dbReference type="SUPFAM" id="SSF50800">
    <property type="entry name" value="PK beta-barrel domain-like"/>
    <property type="match status" value="1"/>
</dbReference>
<dbReference type="PANTHER" id="PTHR36930:SF1">
    <property type="entry name" value="MOSC DOMAIN-CONTAINING PROTEIN"/>
    <property type="match status" value="1"/>
</dbReference>
<dbReference type="InterPro" id="IPR005302">
    <property type="entry name" value="MoCF_Sase_C"/>
</dbReference>
<dbReference type="AlphaFoldDB" id="A0A1J5EC75"/>
<protein>
    <submittedName>
        <fullName evidence="2">MOSC domain-containing protein</fullName>
    </submittedName>
</protein>
<evidence type="ECO:0000313" key="2">
    <source>
        <dbReference type="EMBL" id="OIP42426.1"/>
    </source>
</evidence>
<name>A0A1J5EC75_9BACT</name>
<evidence type="ECO:0000259" key="1">
    <source>
        <dbReference type="PROSITE" id="PS51340"/>
    </source>
</evidence>
<dbReference type="Gene3D" id="2.40.33.20">
    <property type="entry name" value="PK beta-barrel domain-like"/>
    <property type="match status" value="1"/>
</dbReference>
<proteinExistence type="predicted"/>
<dbReference type="STRING" id="1817895.AUJ95_01745"/>
<feature type="domain" description="MOSC" evidence="1">
    <location>
        <begin position="19"/>
        <end position="153"/>
    </location>
</feature>
<dbReference type="EMBL" id="MNYI01000049">
    <property type="protein sequence ID" value="OIP42426.1"/>
    <property type="molecule type" value="Genomic_DNA"/>
</dbReference>
<dbReference type="Proteomes" id="UP000183085">
    <property type="component" value="Unassembled WGS sequence"/>
</dbReference>
<evidence type="ECO:0000313" key="3">
    <source>
        <dbReference type="Proteomes" id="UP000183085"/>
    </source>
</evidence>
<dbReference type="GO" id="GO:0030170">
    <property type="term" value="F:pyridoxal phosphate binding"/>
    <property type="evidence" value="ECO:0007669"/>
    <property type="project" value="InterPro"/>
</dbReference>